<dbReference type="PROSITE" id="PS51819">
    <property type="entry name" value="VOC"/>
    <property type="match status" value="1"/>
</dbReference>
<feature type="domain" description="VOC" evidence="1">
    <location>
        <begin position="4"/>
        <end position="123"/>
    </location>
</feature>
<organism evidence="2 3">
    <name type="scientific">Planomonospora sphaerica</name>
    <dbReference type="NCBI Taxonomy" id="161355"/>
    <lineage>
        <taxon>Bacteria</taxon>
        <taxon>Bacillati</taxon>
        <taxon>Actinomycetota</taxon>
        <taxon>Actinomycetes</taxon>
        <taxon>Streptosporangiales</taxon>
        <taxon>Streptosporangiaceae</taxon>
        <taxon>Planomonospora</taxon>
    </lineage>
</organism>
<proteinExistence type="predicted"/>
<protein>
    <submittedName>
        <fullName evidence="2">Metallothiol transferase FosB</fullName>
    </submittedName>
</protein>
<dbReference type="InterPro" id="IPR037523">
    <property type="entry name" value="VOC_core"/>
</dbReference>
<dbReference type="Gene3D" id="3.10.180.10">
    <property type="entry name" value="2,3-Dihydroxybiphenyl 1,2-Dioxygenase, domain 1"/>
    <property type="match status" value="1"/>
</dbReference>
<name>A0A161LK54_9ACTN</name>
<evidence type="ECO:0000313" key="2">
    <source>
        <dbReference type="EMBL" id="GAT67015.1"/>
    </source>
</evidence>
<comment type="caution">
    <text evidence="2">The sequence shown here is derived from an EMBL/GenBank/DDBJ whole genome shotgun (WGS) entry which is preliminary data.</text>
</comment>
<keyword evidence="3" id="KW-1185">Reference proteome</keyword>
<dbReference type="STRING" id="161355.PS9374_02668"/>
<dbReference type="OrthoDB" id="9810341at2"/>
<dbReference type="EMBL" id="BDCX01000006">
    <property type="protein sequence ID" value="GAT67015.1"/>
    <property type="molecule type" value="Genomic_DNA"/>
</dbReference>
<gene>
    <name evidence="2" type="ORF">PS9374_02668</name>
</gene>
<dbReference type="Proteomes" id="UP000077701">
    <property type="component" value="Unassembled WGS sequence"/>
</dbReference>
<sequence>MTITLNHTIVPAADHRQAARFFASVMGLEELPPAGRNGHFAPVRVNEQLTLDFMTVDDPVGMHLAFDVDPATFDQILTRLQQAGVPYGNRPTEPDNGRIDHPLCARGLFFVDAARNLYEVMSPA</sequence>
<reference evidence="2 3" key="1">
    <citation type="journal article" date="2016" name="Genome Announc.">
        <title>Draft Genome Sequence of Planomonospora sphaerica JCM9374, a Rare Actinomycete.</title>
        <authorList>
            <person name="Dohra H."/>
            <person name="Suzuki T."/>
            <person name="Inoue Y."/>
            <person name="Kodani S."/>
        </authorList>
    </citation>
    <scope>NUCLEOTIDE SEQUENCE [LARGE SCALE GENOMIC DNA]</scope>
    <source>
        <strain evidence="2 3">JCM 9374</strain>
    </source>
</reference>
<dbReference type="AlphaFoldDB" id="A0A161LK54"/>
<dbReference type="RefSeq" id="WP_068897136.1">
    <property type="nucleotide sequence ID" value="NZ_BDCX01000006.1"/>
</dbReference>
<accession>A0A161LK54</accession>
<reference evidence="3" key="2">
    <citation type="submission" date="2016-04" db="EMBL/GenBank/DDBJ databases">
        <title>Planomonospora sphaerica JCM9374 whole genome shotgun sequence.</title>
        <authorList>
            <person name="Suzuki T."/>
            <person name="Dohra H."/>
            <person name="Kodani S."/>
        </authorList>
    </citation>
    <scope>NUCLEOTIDE SEQUENCE [LARGE SCALE GENOMIC DNA]</scope>
    <source>
        <strain evidence="3">JCM 9374</strain>
    </source>
</reference>
<evidence type="ECO:0000259" key="1">
    <source>
        <dbReference type="PROSITE" id="PS51819"/>
    </source>
</evidence>
<keyword evidence="2" id="KW-0808">Transferase</keyword>
<dbReference type="GO" id="GO:0016740">
    <property type="term" value="F:transferase activity"/>
    <property type="evidence" value="ECO:0007669"/>
    <property type="project" value="UniProtKB-KW"/>
</dbReference>
<dbReference type="InterPro" id="IPR029068">
    <property type="entry name" value="Glyas_Bleomycin-R_OHBP_Dase"/>
</dbReference>
<dbReference type="SUPFAM" id="SSF54593">
    <property type="entry name" value="Glyoxalase/Bleomycin resistance protein/Dihydroxybiphenyl dioxygenase"/>
    <property type="match status" value="1"/>
</dbReference>
<evidence type="ECO:0000313" key="3">
    <source>
        <dbReference type="Proteomes" id="UP000077701"/>
    </source>
</evidence>